<evidence type="ECO:0000313" key="1">
    <source>
        <dbReference type="EMBL" id="CAG8498654.1"/>
    </source>
</evidence>
<protein>
    <submittedName>
        <fullName evidence="1">30227_t:CDS:1</fullName>
    </submittedName>
</protein>
<name>A0ACA9L024_9GLOM</name>
<proteinExistence type="predicted"/>
<keyword evidence="2" id="KW-1185">Reference proteome</keyword>
<accession>A0ACA9L024</accession>
<evidence type="ECO:0000313" key="2">
    <source>
        <dbReference type="Proteomes" id="UP000789920"/>
    </source>
</evidence>
<comment type="caution">
    <text evidence="1">The sequence shown here is derived from an EMBL/GenBank/DDBJ whole genome shotgun (WGS) entry which is preliminary data.</text>
</comment>
<sequence length="375" mass="43638">MFKRLAENYNIEIKTETCLEAITKLIDRSNSGAYFNYFERAFYVNTSSLLEIYLRTWVAALERIYHNGNVVREKFYQSQYSFLSSCDEIHYEFTTIGPYDENRMRQDNNIDKLNICNYNINYLLCYIRNLLKSMKNSQTLGFEISDHLKKFFSAANPVNSIAMSHPGGATNLIISLSGVLKAISFKYPRAKWSSTLHEVLMSFYASFFQPDKQCVLDNLSIHIYDFLCTKDYPGVSTIHKIASSTSTLVRNAPLGLQHTFWFCLLDFFQRLILIASQNDDKTLIYSYVAAVSSFEHSQADSIRFKALEILIILLNNYPTFRDRVESFIDRKKKEPEFKQFFNEICKKVQLDNELITQTKLSVNENIVSDPYYTNI</sequence>
<dbReference type="EMBL" id="CAJVQC010001686">
    <property type="protein sequence ID" value="CAG8498654.1"/>
    <property type="molecule type" value="Genomic_DNA"/>
</dbReference>
<gene>
    <name evidence="1" type="ORF">RPERSI_LOCUS1716</name>
</gene>
<reference evidence="1" key="1">
    <citation type="submission" date="2021-06" db="EMBL/GenBank/DDBJ databases">
        <authorList>
            <person name="Kallberg Y."/>
            <person name="Tangrot J."/>
            <person name="Rosling A."/>
        </authorList>
    </citation>
    <scope>NUCLEOTIDE SEQUENCE</scope>
    <source>
        <strain evidence="1">MA461A</strain>
    </source>
</reference>
<organism evidence="1 2">
    <name type="scientific">Racocetra persica</name>
    <dbReference type="NCBI Taxonomy" id="160502"/>
    <lineage>
        <taxon>Eukaryota</taxon>
        <taxon>Fungi</taxon>
        <taxon>Fungi incertae sedis</taxon>
        <taxon>Mucoromycota</taxon>
        <taxon>Glomeromycotina</taxon>
        <taxon>Glomeromycetes</taxon>
        <taxon>Diversisporales</taxon>
        <taxon>Gigasporaceae</taxon>
        <taxon>Racocetra</taxon>
    </lineage>
</organism>
<dbReference type="Proteomes" id="UP000789920">
    <property type="component" value="Unassembled WGS sequence"/>
</dbReference>